<dbReference type="GO" id="GO:0005886">
    <property type="term" value="C:plasma membrane"/>
    <property type="evidence" value="ECO:0007669"/>
    <property type="project" value="UniProtKB-SubCell"/>
</dbReference>
<evidence type="ECO:0000313" key="10">
    <source>
        <dbReference type="Proteomes" id="UP000651482"/>
    </source>
</evidence>
<feature type="transmembrane region" description="Helical" evidence="7">
    <location>
        <begin position="250"/>
        <end position="270"/>
    </location>
</feature>
<comment type="similarity">
    <text evidence="2">Belongs to the EamA transporter family.</text>
</comment>
<feature type="transmembrane region" description="Helical" evidence="7">
    <location>
        <begin position="39"/>
        <end position="57"/>
    </location>
</feature>
<feature type="domain" description="EamA" evidence="8">
    <location>
        <begin position="159"/>
        <end position="291"/>
    </location>
</feature>
<protein>
    <submittedName>
        <fullName evidence="9">DMT family transporter</fullName>
    </submittedName>
</protein>
<gene>
    <name evidence="9" type="ORF">IAG03_07185</name>
</gene>
<name>A0A926DAG9_9FIRM</name>
<feature type="transmembrane region" description="Helical" evidence="7">
    <location>
        <begin position="276"/>
        <end position="294"/>
    </location>
</feature>
<dbReference type="InterPro" id="IPR000620">
    <property type="entry name" value="EamA_dom"/>
</dbReference>
<reference evidence="9" key="1">
    <citation type="submission" date="2020-08" db="EMBL/GenBank/DDBJ databases">
        <title>Genome public.</title>
        <authorList>
            <person name="Liu C."/>
            <person name="Sun Q."/>
        </authorList>
    </citation>
    <scope>NUCLEOTIDE SEQUENCE</scope>
    <source>
        <strain evidence="9">NSJ-40</strain>
    </source>
</reference>
<feature type="transmembrane region" description="Helical" evidence="7">
    <location>
        <begin position="109"/>
        <end position="126"/>
    </location>
</feature>
<feature type="transmembrane region" description="Helical" evidence="7">
    <location>
        <begin position="78"/>
        <end position="97"/>
    </location>
</feature>
<dbReference type="Pfam" id="PF00892">
    <property type="entry name" value="EamA"/>
    <property type="match status" value="2"/>
</dbReference>
<evidence type="ECO:0000313" key="9">
    <source>
        <dbReference type="EMBL" id="MBC8533789.1"/>
    </source>
</evidence>
<evidence type="ECO:0000256" key="7">
    <source>
        <dbReference type="SAM" id="Phobius"/>
    </source>
</evidence>
<dbReference type="PANTHER" id="PTHR42920">
    <property type="entry name" value="OS03G0707200 PROTEIN-RELATED"/>
    <property type="match status" value="1"/>
</dbReference>
<evidence type="ECO:0000256" key="5">
    <source>
        <dbReference type="ARBA" id="ARBA00022989"/>
    </source>
</evidence>
<keyword evidence="4 7" id="KW-0812">Transmembrane</keyword>
<keyword evidence="6 7" id="KW-0472">Membrane</keyword>
<dbReference type="PANTHER" id="PTHR42920:SF5">
    <property type="entry name" value="EAMA DOMAIN-CONTAINING PROTEIN"/>
    <property type="match status" value="1"/>
</dbReference>
<comment type="subcellular location">
    <subcellularLocation>
        <location evidence="1">Cell membrane</location>
        <topology evidence="1">Multi-pass membrane protein</topology>
    </subcellularLocation>
</comment>
<evidence type="ECO:0000256" key="2">
    <source>
        <dbReference type="ARBA" id="ARBA00007362"/>
    </source>
</evidence>
<keyword evidence="10" id="KW-1185">Reference proteome</keyword>
<evidence type="ECO:0000259" key="8">
    <source>
        <dbReference type="Pfam" id="PF00892"/>
    </source>
</evidence>
<evidence type="ECO:0000256" key="6">
    <source>
        <dbReference type="ARBA" id="ARBA00023136"/>
    </source>
</evidence>
<sequence>MSAKKLRGNLLLLLTATIWGTAFVAQSLGMSYIGPFTFNAIRSIVGGIVLIPCIFLFDKLTGRHPAEDPAVRRKAQKTLWTGGIACGIVLGIASSIQQLGISYTTAGKAGFITALYIVLVPILGLLFRRHVSWSVWVGVALAVGGLYLLCINEEFQIGTGDLYVLICAVSFAIHILIVEHFSPKVDGVRMSCIQFFVAGILSAIPMFLFETPSIPDITAGILPILYAGVLSSGVAYTLQIIGQKDVSATTAALIMSLESVIAVLSSWLILKEAFTVRELIGCVLMFAATILAQLPDKRTPQVPSKVS</sequence>
<organism evidence="9 10">
    <name type="scientific">Yeguia hominis</name>
    <dbReference type="NCBI Taxonomy" id="2763662"/>
    <lineage>
        <taxon>Bacteria</taxon>
        <taxon>Bacillati</taxon>
        <taxon>Bacillota</taxon>
        <taxon>Clostridia</taxon>
        <taxon>Eubacteriales</taxon>
        <taxon>Yeguiaceae</taxon>
        <taxon>Yeguia</taxon>
    </lineage>
</organism>
<keyword evidence="3" id="KW-1003">Cell membrane</keyword>
<dbReference type="SUPFAM" id="SSF103481">
    <property type="entry name" value="Multidrug resistance efflux transporter EmrE"/>
    <property type="match status" value="2"/>
</dbReference>
<dbReference type="InterPro" id="IPR051258">
    <property type="entry name" value="Diverse_Substrate_Transporter"/>
</dbReference>
<keyword evidence="5 7" id="KW-1133">Transmembrane helix</keyword>
<dbReference type="RefSeq" id="WP_249319445.1">
    <property type="nucleotide sequence ID" value="NZ_JACRSN010000009.1"/>
</dbReference>
<dbReference type="EMBL" id="JACRSN010000009">
    <property type="protein sequence ID" value="MBC8533789.1"/>
    <property type="molecule type" value="Genomic_DNA"/>
</dbReference>
<feature type="transmembrane region" description="Helical" evidence="7">
    <location>
        <begin position="133"/>
        <end position="150"/>
    </location>
</feature>
<dbReference type="Proteomes" id="UP000651482">
    <property type="component" value="Unassembled WGS sequence"/>
</dbReference>
<feature type="domain" description="EamA" evidence="8">
    <location>
        <begin position="7"/>
        <end position="149"/>
    </location>
</feature>
<evidence type="ECO:0000256" key="4">
    <source>
        <dbReference type="ARBA" id="ARBA00022692"/>
    </source>
</evidence>
<dbReference type="InterPro" id="IPR037185">
    <property type="entry name" value="EmrE-like"/>
</dbReference>
<feature type="transmembrane region" description="Helical" evidence="7">
    <location>
        <begin position="221"/>
        <end position="238"/>
    </location>
</feature>
<evidence type="ECO:0000256" key="1">
    <source>
        <dbReference type="ARBA" id="ARBA00004651"/>
    </source>
</evidence>
<feature type="transmembrane region" description="Helical" evidence="7">
    <location>
        <begin position="162"/>
        <end position="178"/>
    </location>
</feature>
<feature type="transmembrane region" description="Helical" evidence="7">
    <location>
        <begin position="190"/>
        <end position="209"/>
    </location>
</feature>
<proteinExistence type="inferred from homology"/>
<dbReference type="AlphaFoldDB" id="A0A926DAG9"/>
<accession>A0A926DAG9</accession>
<evidence type="ECO:0000256" key="3">
    <source>
        <dbReference type="ARBA" id="ARBA00022475"/>
    </source>
</evidence>
<comment type="caution">
    <text evidence="9">The sequence shown here is derived from an EMBL/GenBank/DDBJ whole genome shotgun (WGS) entry which is preliminary data.</text>
</comment>